<evidence type="ECO:0000313" key="3">
    <source>
        <dbReference type="EMBL" id="MCH6265164.1"/>
    </source>
</evidence>
<reference evidence="2" key="1">
    <citation type="submission" date="2021-05" db="EMBL/GenBank/DDBJ databases">
        <title>Novel Bacillus species.</title>
        <authorList>
            <person name="Liu G."/>
        </authorList>
    </citation>
    <scope>NUCLEOTIDE SEQUENCE</scope>
    <source>
        <strain evidence="2 4">FJAT-50051</strain>
    </source>
</reference>
<dbReference type="InterPro" id="IPR050490">
    <property type="entry name" value="Bact_solute-bd_prot1"/>
</dbReference>
<feature type="signal peptide" evidence="1">
    <location>
        <begin position="1"/>
        <end position="19"/>
    </location>
</feature>
<name>A0A942T7R8_9BACI</name>
<keyword evidence="1" id="KW-0732">Signal</keyword>
<dbReference type="PANTHER" id="PTHR43649:SF32">
    <property type="entry name" value="SUGAR BINDING SECRETED PROTEIN"/>
    <property type="match status" value="1"/>
</dbReference>
<dbReference type="Proteomes" id="UP000677265">
    <property type="component" value="Unassembled WGS sequence"/>
</dbReference>
<dbReference type="EMBL" id="JAGYPE010000009">
    <property type="protein sequence ID" value="MBS4187842.1"/>
    <property type="molecule type" value="Genomic_DNA"/>
</dbReference>
<organism evidence="2">
    <name type="scientific">Neobacillus citreus</name>
    <dbReference type="NCBI Taxonomy" id="2833578"/>
    <lineage>
        <taxon>Bacteria</taxon>
        <taxon>Bacillati</taxon>
        <taxon>Bacillota</taxon>
        <taxon>Bacilli</taxon>
        <taxon>Bacillales</taxon>
        <taxon>Bacillaceae</taxon>
        <taxon>Neobacillus</taxon>
    </lineage>
</organism>
<evidence type="ECO:0000313" key="4">
    <source>
        <dbReference type="Proteomes" id="UP000677265"/>
    </source>
</evidence>
<evidence type="ECO:0000313" key="2">
    <source>
        <dbReference type="EMBL" id="MBS4187842.1"/>
    </source>
</evidence>
<sequence length="425" mass="46310">MKIKLKLFSSVAALSLLLAACGSGSGSSGENGASKDGAITIWANNINVPVLEKAAEIYQKDHPDFKVNVIETGGKDIIQKTTTGLQAGGKGLPDGLLQSDDDLNGKLEAFPNAFEDLSKLGYDNYKKDFPEFKINAVSKDGKIYGMPFDAGPAGVFYRTDLYKKAGVNPEEIKTWDDFIAAGEKVKKATGKAMLAFDQADSNVYTILLNQQAEGYFDKDNKLTVGSDASIKAMKVMKALNDKGLLLGVTGWDSWVTSIANSDTASVVAGGWLTGTIEQQAPDTKGKWGVMPLPAFEEGGSRSSLQGGSSFVIPSTGKNVKETYEFLKWFTTSFEAQEIAMKGGLFPSYNPVFESKLFDEEVEFFGNQKIWRFFADEMDKIPSITYTKNDPIVRDEIVKALGEVINGANPEEIIKKTKKNIENRLK</sequence>
<dbReference type="CDD" id="cd13585">
    <property type="entry name" value="PBP2_TMBP_like"/>
    <property type="match status" value="1"/>
</dbReference>
<protein>
    <submittedName>
        <fullName evidence="2">Sugar ABC transporter substrate-binding protein</fullName>
    </submittedName>
</protein>
<keyword evidence="4" id="KW-1185">Reference proteome</keyword>
<dbReference type="RefSeq" id="WP_213147656.1">
    <property type="nucleotide sequence ID" value="NZ_JAGYPE020000007.1"/>
</dbReference>
<dbReference type="PROSITE" id="PS51257">
    <property type="entry name" value="PROKAR_LIPOPROTEIN"/>
    <property type="match status" value="1"/>
</dbReference>
<comment type="caution">
    <text evidence="2">The sequence shown here is derived from an EMBL/GenBank/DDBJ whole genome shotgun (WGS) entry which is preliminary data.</text>
</comment>
<feature type="chain" id="PRO_5044697310" evidence="1">
    <location>
        <begin position="20"/>
        <end position="425"/>
    </location>
</feature>
<dbReference type="PANTHER" id="PTHR43649">
    <property type="entry name" value="ARABINOSE-BINDING PROTEIN-RELATED"/>
    <property type="match status" value="1"/>
</dbReference>
<dbReference type="InterPro" id="IPR006059">
    <property type="entry name" value="SBP"/>
</dbReference>
<dbReference type="Gene3D" id="3.40.190.10">
    <property type="entry name" value="Periplasmic binding protein-like II"/>
    <property type="match status" value="1"/>
</dbReference>
<proteinExistence type="predicted"/>
<gene>
    <name evidence="3" type="ORF">KHB02_006445</name>
    <name evidence="2" type="ORF">KHB02_41425</name>
</gene>
<dbReference type="SUPFAM" id="SSF53850">
    <property type="entry name" value="Periplasmic binding protein-like II"/>
    <property type="match status" value="1"/>
</dbReference>
<dbReference type="Pfam" id="PF13416">
    <property type="entry name" value="SBP_bac_8"/>
    <property type="match status" value="1"/>
</dbReference>
<dbReference type="AlphaFoldDB" id="A0A942T7R8"/>
<dbReference type="EMBL" id="JAGYPE020000007">
    <property type="protein sequence ID" value="MCH6265164.1"/>
    <property type="molecule type" value="Genomic_DNA"/>
</dbReference>
<accession>A0A942T7R8</accession>
<evidence type="ECO:0000256" key="1">
    <source>
        <dbReference type="SAM" id="SignalP"/>
    </source>
</evidence>